<evidence type="ECO:0000256" key="1">
    <source>
        <dbReference type="ARBA" id="ARBA00001946"/>
    </source>
</evidence>
<dbReference type="SUPFAM" id="SSF143430">
    <property type="entry name" value="TTP0101/SSO1404-like"/>
    <property type="match status" value="1"/>
</dbReference>
<dbReference type="GO" id="GO:0051607">
    <property type="term" value="P:defense response to virus"/>
    <property type="evidence" value="ECO:0007669"/>
    <property type="project" value="UniProtKB-UniRule"/>
</dbReference>
<keyword evidence="3 8" id="KW-0479">Metal-binding</keyword>
<keyword evidence="4 8" id="KW-0255">Endonuclease</keyword>
<comment type="similarity">
    <text evidence="8">Belongs to the CRISPR-associated endoribonuclease Cas2 protein family.</text>
</comment>
<keyword evidence="5 8" id="KW-0378">Hydrolase</keyword>
<dbReference type="Gene3D" id="3.30.70.240">
    <property type="match status" value="1"/>
</dbReference>
<evidence type="ECO:0000256" key="7">
    <source>
        <dbReference type="ARBA" id="ARBA00023118"/>
    </source>
</evidence>
<keyword evidence="10" id="KW-1185">Reference proteome</keyword>
<evidence type="ECO:0000313" key="9">
    <source>
        <dbReference type="EMBL" id="ABO08700.1"/>
    </source>
</evidence>
<dbReference type="EC" id="3.1.-.-" evidence="8"/>
<dbReference type="HOGENOM" id="CLU_161124_2_3_2"/>
<evidence type="ECO:0000256" key="2">
    <source>
        <dbReference type="ARBA" id="ARBA00022722"/>
    </source>
</evidence>
<dbReference type="HAMAP" id="MF_01471">
    <property type="entry name" value="Cas2"/>
    <property type="match status" value="1"/>
</dbReference>
<dbReference type="InterPro" id="IPR019199">
    <property type="entry name" value="Virulence_VapD/CRISPR_Cas2"/>
</dbReference>
<dbReference type="CDD" id="cd09725">
    <property type="entry name" value="Cas2_I_II_III"/>
    <property type="match status" value="1"/>
</dbReference>
<dbReference type="Proteomes" id="UP000001431">
    <property type="component" value="Chromosome"/>
</dbReference>
<dbReference type="eggNOG" id="arCOG04194">
    <property type="taxonomic scope" value="Archaea"/>
</dbReference>
<dbReference type="InterPro" id="IPR021127">
    <property type="entry name" value="CRISPR_associated_Cas2"/>
</dbReference>
<dbReference type="NCBIfam" id="TIGR01573">
    <property type="entry name" value="cas2"/>
    <property type="match status" value="1"/>
</dbReference>
<dbReference type="RefSeq" id="WP_011849958.1">
    <property type="nucleotide sequence ID" value="NC_009073.1"/>
</dbReference>
<keyword evidence="7 8" id="KW-0051">Antiviral defense</keyword>
<evidence type="ECO:0000256" key="8">
    <source>
        <dbReference type="HAMAP-Rule" id="MF_01471"/>
    </source>
</evidence>
<evidence type="ECO:0000256" key="4">
    <source>
        <dbReference type="ARBA" id="ARBA00022759"/>
    </source>
</evidence>
<reference evidence="9" key="1">
    <citation type="submission" date="2007-02" db="EMBL/GenBank/DDBJ databases">
        <title>Complete sequence of Pyrobaculum calidifontis JCM 11548.</title>
        <authorList>
            <consortium name="US DOE Joint Genome Institute"/>
            <person name="Copeland A."/>
            <person name="Lucas S."/>
            <person name="Lapidus A."/>
            <person name="Barry K."/>
            <person name="Glavina del Rio T."/>
            <person name="Dalin E."/>
            <person name="Tice H."/>
            <person name="Pitluck S."/>
            <person name="Chain P."/>
            <person name="Malfatti S."/>
            <person name="Shin M."/>
            <person name="Vergez L."/>
            <person name="Schmutz J."/>
            <person name="Larimer F."/>
            <person name="Land M."/>
            <person name="Hauser L."/>
            <person name="Kyrpides N."/>
            <person name="Mikhailova N."/>
            <person name="Cozen A.E."/>
            <person name="Fitz-Gibbon S.T."/>
            <person name="House C.H."/>
            <person name="Saltikov C."/>
            <person name="Lowe T.M."/>
            <person name="Richardson P."/>
        </authorList>
    </citation>
    <scope>NUCLEOTIDE SEQUENCE [LARGE SCALE GENOMIC DNA]</scope>
    <source>
        <strain evidence="9">JCM 11548</strain>
    </source>
</reference>
<accession>A3MVN3</accession>
<sequence length="91" mass="10139">MYIVVAYDVSEDHVRNKVAETLAAYGLQRIQRSVFAGRLPPALVKELAEKLRRVTRGANADVIIIRVDKRALDTAVRIGPALPREGNVHLH</sequence>
<feature type="binding site" evidence="8">
    <location>
        <position position="8"/>
    </location>
    <ligand>
        <name>Mg(2+)</name>
        <dbReference type="ChEBI" id="CHEBI:18420"/>
        <note>catalytic</note>
    </ligand>
</feature>
<keyword evidence="6 8" id="KW-0460">Magnesium</keyword>
<dbReference type="Pfam" id="PF09827">
    <property type="entry name" value="CRISPR_Cas2"/>
    <property type="match status" value="1"/>
</dbReference>
<dbReference type="AlphaFoldDB" id="A3MVN3"/>
<dbReference type="STRING" id="410359.Pcal_1276"/>
<keyword evidence="2 8" id="KW-0540">Nuclease</keyword>
<dbReference type="GeneID" id="4908592"/>
<dbReference type="GO" id="GO:0043571">
    <property type="term" value="P:maintenance of CRISPR repeat elements"/>
    <property type="evidence" value="ECO:0007669"/>
    <property type="project" value="UniProtKB-UniRule"/>
</dbReference>
<organism evidence="9 10">
    <name type="scientific">Pyrobaculum calidifontis (strain DSM 21063 / JCM 11548 / VA1)</name>
    <dbReference type="NCBI Taxonomy" id="410359"/>
    <lineage>
        <taxon>Archaea</taxon>
        <taxon>Thermoproteota</taxon>
        <taxon>Thermoprotei</taxon>
        <taxon>Thermoproteales</taxon>
        <taxon>Thermoproteaceae</taxon>
        <taxon>Pyrobaculum</taxon>
    </lineage>
</organism>
<evidence type="ECO:0000256" key="5">
    <source>
        <dbReference type="ARBA" id="ARBA00022801"/>
    </source>
</evidence>
<dbReference type="KEGG" id="pcl:Pcal_1276"/>
<comment type="subunit">
    <text evidence="8">Homodimer, forms a heterotetramer with a Cas1 homodimer.</text>
</comment>
<gene>
    <name evidence="8" type="primary">cas2</name>
    <name evidence="9" type="ordered locus">Pcal_1276</name>
</gene>
<dbReference type="OrthoDB" id="75992at2157"/>
<dbReference type="PANTHER" id="PTHR34405">
    <property type="entry name" value="CRISPR-ASSOCIATED ENDORIBONUCLEASE CAS2"/>
    <property type="match status" value="1"/>
</dbReference>
<name>A3MVN3_PYRCJ</name>
<evidence type="ECO:0000313" key="10">
    <source>
        <dbReference type="Proteomes" id="UP000001431"/>
    </source>
</evidence>
<evidence type="ECO:0000256" key="6">
    <source>
        <dbReference type="ARBA" id="ARBA00022842"/>
    </source>
</evidence>
<dbReference type="PANTHER" id="PTHR34405:SF3">
    <property type="entry name" value="CRISPR-ASSOCIATED ENDORIBONUCLEASE CAS2 3"/>
    <property type="match status" value="1"/>
</dbReference>
<evidence type="ECO:0000256" key="3">
    <source>
        <dbReference type="ARBA" id="ARBA00022723"/>
    </source>
</evidence>
<dbReference type="EMBL" id="CP000561">
    <property type="protein sequence ID" value="ABO08700.1"/>
    <property type="molecule type" value="Genomic_DNA"/>
</dbReference>
<comment type="cofactor">
    <cofactor evidence="1 8">
        <name>Mg(2+)</name>
        <dbReference type="ChEBI" id="CHEBI:18420"/>
    </cofactor>
</comment>
<dbReference type="GO" id="GO:0046872">
    <property type="term" value="F:metal ion binding"/>
    <property type="evidence" value="ECO:0007669"/>
    <property type="project" value="UniProtKB-UniRule"/>
</dbReference>
<dbReference type="GO" id="GO:0016787">
    <property type="term" value="F:hydrolase activity"/>
    <property type="evidence" value="ECO:0007669"/>
    <property type="project" value="UniProtKB-KW"/>
</dbReference>
<proteinExistence type="inferred from homology"/>
<protein>
    <recommendedName>
        <fullName evidence="8">CRISPR-associated endoribonuclease Cas2</fullName>
        <ecNumber evidence="8">3.1.-.-</ecNumber>
    </recommendedName>
</protein>
<comment type="function">
    <text evidence="8">CRISPR (clustered regularly interspaced short palindromic repeat), is an adaptive immune system that provides protection against mobile genetic elements (viruses, transposable elements and conjugative plasmids). CRISPR clusters contain sequences complementary to antecedent mobile elements and target invading nucleic acids. CRISPR clusters are transcribed and processed into CRISPR RNA (crRNA). Functions as a ssRNA-specific endoribonuclease. Involved in the integration of spacer DNA into the CRISPR cassette.</text>
</comment>
<dbReference type="GO" id="GO:0004521">
    <property type="term" value="F:RNA endonuclease activity"/>
    <property type="evidence" value="ECO:0007669"/>
    <property type="project" value="InterPro"/>
</dbReference>